<dbReference type="InterPro" id="IPR002358">
    <property type="entry name" value="Ribosomal_uL6_CS"/>
</dbReference>
<name>A0A059F928_9PROT</name>
<dbReference type="NCBIfam" id="TIGR03654">
    <property type="entry name" value="L6_bact"/>
    <property type="match status" value="1"/>
</dbReference>
<keyword evidence="2 4" id="KW-0689">Ribosomal protein</keyword>
<reference evidence="8 9" key="1">
    <citation type="journal article" date="2014" name="Antonie Van Leeuwenhoek">
        <title>Hyphomonas beringensis sp. nov. and Hyphomonas chukchiensis sp. nov., isolated from surface seawater of the Bering Sea and Chukchi Sea.</title>
        <authorList>
            <person name="Li C."/>
            <person name="Lai Q."/>
            <person name="Li G."/>
            <person name="Dong C."/>
            <person name="Wang J."/>
            <person name="Liao Y."/>
            <person name="Shao Z."/>
        </authorList>
    </citation>
    <scope>NUCLEOTIDE SEQUENCE [LARGE SCALE GENOMIC DNA]</scope>
    <source>
        <strain evidence="8 9">MHS-2</strain>
    </source>
</reference>
<dbReference type="InterPro" id="IPR020040">
    <property type="entry name" value="Ribosomal_uL6_a/b-dom"/>
</dbReference>
<dbReference type="EMBL" id="ARYK01000014">
    <property type="protein sequence ID" value="KCZ87112.1"/>
    <property type="molecule type" value="Genomic_DNA"/>
</dbReference>
<dbReference type="PRINTS" id="PR00059">
    <property type="entry name" value="RIBOSOMALL6"/>
</dbReference>
<dbReference type="HAMAP" id="MF_01365_B">
    <property type="entry name" value="Ribosomal_uL6_B"/>
    <property type="match status" value="1"/>
</dbReference>
<dbReference type="eggNOG" id="COG0097">
    <property type="taxonomic scope" value="Bacteria"/>
</dbReference>
<keyword evidence="9" id="KW-1185">Reference proteome</keyword>
<evidence type="ECO:0000256" key="2">
    <source>
        <dbReference type="ARBA" id="ARBA00022980"/>
    </source>
</evidence>
<dbReference type="PATRIC" id="fig|1280950.3.peg.3424"/>
<gene>
    <name evidence="4" type="primary">rplF</name>
    <name evidence="8" type="ORF">HJO_17099</name>
</gene>
<comment type="function">
    <text evidence="4 6">This protein binds to the 23S rRNA, and is important in its secondary structure. It is located near the subunit interface in the base of the L7/L12 stalk, and near the tRNA binding site of the peptidyltransferase center.</text>
</comment>
<feature type="domain" description="Large ribosomal subunit protein uL6 alpha-beta" evidence="7">
    <location>
        <begin position="116"/>
        <end position="190"/>
    </location>
</feature>
<dbReference type="Pfam" id="PF00347">
    <property type="entry name" value="Ribosomal_L6"/>
    <property type="match status" value="2"/>
</dbReference>
<dbReference type="InterPro" id="IPR000702">
    <property type="entry name" value="Ribosomal_uL6-like"/>
</dbReference>
<dbReference type="GO" id="GO:0003735">
    <property type="term" value="F:structural constituent of ribosome"/>
    <property type="evidence" value="ECO:0007669"/>
    <property type="project" value="UniProtKB-UniRule"/>
</dbReference>
<comment type="similarity">
    <text evidence="1 4 5">Belongs to the universal ribosomal protein uL6 family.</text>
</comment>
<dbReference type="OrthoDB" id="9805007at2"/>
<dbReference type="RefSeq" id="WP_035619500.1">
    <property type="nucleotide sequence ID" value="NZ_ARYK01000014.1"/>
</dbReference>
<evidence type="ECO:0000256" key="4">
    <source>
        <dbReference type="HAMAP-Rule" id="MF_01365"/>
    </source>
</evidence>
<comment type="subunit">
    <text evidence="4">Part of the 50S ribosomal subunit.</text>
</comment>
<protein>
    <recommendedName>
        <fullName evidence="4">Large ribosomal subunit protein uL6</fullName>
    </recommendedName>
</protein>
<evidence type="ECO:0000256" key="6">
    <source>
        <dbReference type="RuleBase" id="RU003870"/>
    </source>
</evidence>
<dbReference type="InterPro" id="IPR019906">
    <property type="entry name" value="Ribosomal_uL6_bac-type"/>
</dbReference>
<comment type="caution">
    <text evidence="8">The sequence shown here is derived from an EMBL/GenBank/DDBJ whole genome shotgun (WGS) entry which is preliminary data.</text>
</comment>
<dbReference type="STRING" id="1280950.HJO_17099"/>
<dbReference type="PANTHER" id="PTHR11655">
    <property type="entry name" value="60S/50S RIBOSOMAL PROTEIN L6/L9"/>
    <property type="match status" value="1"/>
</dbReference>
<dbReference type="PANTHER" id="PTHR11655:SF14">
    <property type="entry name" value="LARGE RIBOSOMAL SUBUNIT PROTEIN UL6M"/>
    <property type="match status" value="1"/>
</dbReference>
<evidence type="ECO:0000259" key="7">
    <source>
        <dbReference type="Pfam" id="PF00347"/>
    </source>
</evidence>
<dbReference type="InterPro" id="IPR036789">
    <property type="entry name" value="Ribosomal_uL6-like_a/b-dom_sf"/>
</dbReference>
<organism evidence="8 9">
    <name type="scientific">Hyphomonas johnsonii MHS-2</name>
    <dbReference type="NCBI Taxonomy" id="1280950"/>
    <lineage>
        <taxon>Bacteria</taxon>
        <taxon>Pseudomonadati</taxon>
        <taxon>Pseudomonadota</taxon>
        <taxon>Alphaproteobacteria</taxon>
        <taxon>Hyphomonadales</taxon>
        <taxon>Hyphomonadaceae</taxon>
        <taxon>Hyphomonas</taxon>
    </lineage>
</organism>
<keyword evidence="4 6" id="KW-0699">rRNA-binding</keyword>
<dbReference type="AlphaFoldDB" id="A0A059F928"/>
<dbReference type="FunFam" id="3.90.930.12:FF:000001">
    <property type="entry name" value="50S ribosomal protein L6"/>
    <property type="match status" value="1"/>
</dbReference>
<accession>A0A059F928</accession>
<evidence type="ECO:0000313" key="9">
    <source>
        <dbReference type="Proteomes" id="UP000025171"/>
    </source>
</evidence>
<dbReference type="PIRSF" id="PIRSF002162">
    <property type="entry name" value="Ribosomal_L6"/>
    <property type="match status" value="1"/>
</dbReference>
<dbReference type="Proteomes" id="UP000025171">
    <property type="component" value="Unassembled WGS sequence"/>
</dbReference>
<keyword evidence="4 6" id="KW-0694">RNA-binding</keyword>
<dbReference type="Gene3D" id="3.90.930.12">
    <property type="entry name" value="Ribosomal protein L6, alpha-beta domain"/>
    <property type="match status" value="2"/>
</dbReference>
<dbReference type="PROSITE" id="PS00525">
    <property type="entry name" value="RIBOSOMAL_L6_1"/>
    <property type="match status" value="1"/>
</dbReference>
<evidence type="ECO:0000256" key="5">
    <source>
        <dbReference type="RuleBase" id="RU003869"/>
    </source>
</evidence>
<evidence type="ECO:0000313" key="8">
    <source>
        <dbReference type="EMBL" id="KCZ87112.1"/>
    </source>
</evidence>
<dbReference type="SUPFAM" id="SSF56053">
    <property type="entry name" value="Ribosomal protein L6"/>
    <property type="match status" value="2"/>
</dbReference>
<sequence length="203" mass="21950">MSRIGKLAIPVPNGTTVSVDGQTITAKGPKGEMTFTVAEVITPKLEDNELTVSPRADLVKAAEDRIAQEKARGRRLPTFAEALDSTARTQWGTARARAANMVHGVSEGFTKSLELVGVGYRAQMQGSDLKLALGFSHDVIYKAPHGITLASSKPTEVVITGADKQSVGQVAAEIRKYRPPEPYKGKGIRYTGEYVRRKEGKKK</sequence>
<dbReference type="GO" id="GO:0002181">
    <property type="term" value="P:cytoplasmic translation"/>
    <property type="evidence" value="ECO:0007669"/>
    <property type="project" value="TreeGrafter"/>
</dbReference>
<evidence type="ECO:0000256" key="3">
    <source>
        <dbReference type="ARBA" id="ARBA00023274"/>
    </source>
</evidence>
<evidence type="ECO:0000256" key="1">
    <source>
        <dbReference type="ARBA" id="ARBA00009356"/>
    </source>
</evidence>
<dbReference type="GO" id="GO:0022625">
    <property type="term" value="C:cytosolic large ribosomal subunit"/>
    <property type="evidence" value="ECO:0007669"/>
    <property type="project" value="UniProtKB-UniRule"/>
</dbReference>
<proteinExistence type="inferred from homology"/>
<dbReference type="GO" id="GO:0019843">
    <property type="term" value="F:rRNA binding"/>
    <property type="evidence" value="ECO:0007669"/>
    <property type="project" value="UniProtKB-UniRule"/>
</dbReference>
<keyword evidence="3 4" id="KW-0687">Ribonucleoprotein</keyword>
<feature type="domain" description="Large ribosomal subunit protein uL6 alpha-beta" evidence="7">
    <location>
        <begin position="11"/>
        <end position="62"/>
    </location>
</feature>